<reference evidence="2" key="1">
    <citation type="submission" date="2019-10" db="EMBL/GenBank/DDBJ databases">
        <authorList>
            <consortium name="DOE Joint Genome Institute"/>
            <person name="Kuo A."/>
            <person name="Miyauchi S."/>
            <person name="Kiss E."/>
            <person name="Drula E."/>
            <person name="Kohler A."/>
            <person name="Sanchez-Garcia M."/>
            <person name="Andreopoulos B."/>
            <person name="Barry K.W."/>
            <person name="Bonito G."/>
            <person name="Buee M."/>
            <person name="Carver A."/>
            <person name="Chen C."/>
            <person name="Cichocki N."/>
            <person name="Clum A."/>
            <person name="Culley D."/>
            <person name="Crous P.W."/>
            <person name="Fauchery L."/>
            <person name="Girlanda M."/>
            <person name="Hayes R."/>
            <person name="Keri Z."/>
            <person name="LaButti K."/>
            <person name="Lipzen A."/>
            <person name="Lombard V."/>
            <person name="Magnuson J."/>
            <person name="Maillard F."/>
            <person name="Morin E."/>
            <person name="Murat C."/>
            <person name="Nolan M."/>
            <person name="Ohm R."/>
            <person name="Pangilinan J."/>
            <person name="Pereira M."/>
            <person name="Perotto S."/>
            <person name="Peter M."/>
            <person name="Riley R."/>
            <person name="Sitrit Y."/>
            <person name="Stielow B."/>
            <person name="Szollosi G."/>
            <person name="Zifcakova L."/>
            <person name="Stursova M."/>
            <person name="Spatafora J.W."/>
            <person name="Tedersoo L."/>
            <person name="Vaario L.-M."/>
            <person name="Yamada A."/>
            <person name="Yan M."/>
            <person name="Wang P."/>
            <person name="Xu J."/>
            <person name="Bruns T."/>
            <person name="Baldrian P."/>
            <person name="Vilgalys R."/>
            <person name="Henrissat B."/>
            <person name="Grigoriev I.V."/>
            <person name="Hibbett D."/>
            <person name="Nagy L.G."/>
            <person name="Martin F.M."/>
        </authorList>
    </citation>
    <scope>NUCLEOTIDE SEQUENCE</scope>
    <source>
        <strain evidence="2">Prilba</strain>
    </source>
</reference>
<proteinExistence type="predicted"/>
<dbReference type="AlphaFoldDB" id="A0A9P5JTH4"/>
<evidence type="ECO:0000256" key="1">
    <source>
        <dbReference type="SAM" id="MobiDB-lite"/>
    </source>
</evidence>
<comment type="caution">
    <text evidence="2">The sequence shown here is derived from an EMBL/GenBank/DDBJ whole genome shotgun (WGS) entry which is preliminary data.</text>
</comment>
<feature type="compositionally biased region" description="Basic residues" evidence="1">
    <location>
        <begin position="262"/>
        <end position="276"/>
    </location>
</feature>
<name>A0A9P5JTH4_9AGAM</name>
<feature type="compositionally biased region" description="Acidic residues" evidence="1">
    <location>
        <begin position="319"/>
        <end position="329"/>
    </location>
</feature>
<dbReference type="EMBL" id="WHVB01000085">
    <property type="protein sequence ID" value="KAF8462795.1"/>
    <property type="molecule type" value="Genomic_DNA"/>
</dbReference>
<dbReference type="OrthoDB" id="3264201at2759"/>
<reference evidence="2" key="2">
    <citation type="journal article" date="2020" name="Nat. Commun.">
        <title>Large-scale genome sequencing of mycorrhizal fungi provides insights into the early evolution of symbiotic traits.</title>
        <authorList>
            <person name="Miyauchi S."/>
            <person name="Kiss E."/>
            <person name="Kuo A."/>
            <person name="Drula E."/>
            <person name="Kohler A."/>
            <person name="Sanchez-Garcia M."/>
            <person name="Morin E."/>
            <person name="Andreopoulos B."/>
            <person name="Barry K.W."/>
            <person name="Bonito G."/>
            <person name="Buee M."/>
            <person name="Carver A."/>
            <person name="Chen C."/>
            <person name="Cichocki N."/>
            <person name="Clum A."/>
            <person name="Culley D."/>
            <person name="Crous P.W."/>
            <person name="Fauchery L."/>
            <person name="Girlanda M."/>
            <person name="Hayes R.D."/>
            <person name="Keri Z."/>
            <person name="LaButti K."/>
            <person name="Lipzen A."/>
            <person name="Lombard V."/>
            <person name="Magnuson J."/>
            <person name="Maillard F."/>
            <person name="Murat C."/>
            <person name="Nolan M."/>
            <person name="Ohm R.A."/>
            <person name="Pangilinan J."/>
            <person name="Pereira M.F."/>
            <person name="Perotto S."/>
            <person name="Peter M."/>
            <person name="Pfister S."/>
            <person name="Riley R."/>
            <person name="Sitrit Y."/>
            <person name="Stielow J.B."/>
            <person name="Szollosi G."/>
            <person name="Zifcakova L."/>
            <person name="Stursova M."/>
            <person name="Spatafora J.W."/>
            <person name="Tedersoo L."/>
            <person name="Vaario L.M."/>
            <person name="Yamada A."/>
            <person name="Yan M."/>
            <person name="Wang P."/>
            <person name="Xu J."/>
            <person name="Bruns T."/>
            <person name="Baldrian P."/>
            <person name="Vilgalys R."/>
            <person name="Dunand C."/>
            <person name="Henrissat B."/>
            <person name="Grigoriev I.V."/>
            <person name="Hibbett D."/>
            <person name="Nagy L.G."/>
            <person name="Martin F.M."/>
        </authorList>
    </citation>
    <scope>NUCLEOTIDE SEQUENCE</scope>
    <source>
        <strain evidence="2">Prilba</strain>
    </source>
</reference>
<evidence type="ECO:0000313" key="2">
    <source>
        <dbReference type="EMBL" id="KAF8462795.1"/>
    </source>
</evidence>
<evidence type="ECO:0000313" key="3">
    <source>
        <dbReference type="Proteomes" id="UP000759537"/>
    </source>
</evidence>
<dbReference type="Proteomes" id="UP000759537">
    <property type="component" value="Unassembled WGS sequence"/>
</dbReference>
<organism evidence="2 3">
    <name type="scientific">Russula ochroleuca</name>
    <dbReference type="NCBI Taxonomy" id="152965"/>
    <lineage>
        <taxon>Eukaryota</taxon>
        <taxon>Fungi</taxon>
        <taxon>Dikarya</taxon>
        <taxon>Basidiomycota</taxon>
        <taxon>Agaricomycotina</taxon>
        <taxon>Agaricomycetes</taxon>
        <taxon>Russulales</taxon>
        <taxon>Russulaceae</taxon>
        <taxon>Russula</taxon>
    </lineage>
</organism>
<protein>
    <submittedName>
        <fullName evidence="2">Uncharacterized protein</fullName>
    </submittedName>
</protein>
<accession>A0A9P5JTH4</accession>
<gene>
    <name evidence="2" type="ORF">DFH94DRAFT_787695</name>
</gene>
<feature type="region of interest" description="Disordered" evidence="1">
    <location>
        <begin position="250"/>
        <end position="355"/>
    </location>
</feature>
<sequence length="355" mass="38531">MILINPCLINLCPEYQQLLFKISYSGIPLELYASPYHTILLLGFMSPTELEVTVPHSLPISAAHVTQYMADDQRSGTPIFQRTRSDGYMQVSATDPDLIGYKGSQSSSQAAPQTQDLVNANAGRRVGEMSSDIEWIGTLCLNDARVYARAQAAEASGDPKLSAWRKDLQLELVQVVDPITTLDIQAWILETKAAVARLSGMDGTDSFDQLVGKVKKGGGYAIVRWDNCGKTVDRLLLAPAGGALLCAAFPDDGIPNRPTHQQPRKIRELKKKKKSKQQPGQPQGTCPAQDAEGSTEGDLNLSNSLDQLARHQVTSLDGMDVDEELDDGQTDAGCAADSSDINSAQMPMLSDRVRE</sequence>
<keyword evidence="3" id="KW-1185">Reference proteome</keyword>